<dbReference type="EMBL" id="VLKZ01000010">
    <property type="protein sequence ID" value="TWI54057.1"/>
    <property type="molecule type" value="Genomic_DNA"/>
</dbReference>
<keyword evidence="6" id="KW-1185">Reference proteome</keyword>
<sequence length="701" mass="81334">MSKINQLLELIKNHESDEYSVLKELCTDEYFLDYFFKYYPDGVFYIDLHGNVRYYNESAKRILGLDDNKVIDQLNRFLHDTFDLNDEKWFADVMEQPVKMGVNKKDNQLTGPILVEILYMPISLGNELVGVLGLIHDITEFKLTKDLLKKNQQQLLTIYENVDSVLWSVDTKNQTTVYISTSIIDLIGVSAEVYKERHLNWQDFIHPDDVEHYRKQKPMLLNGQKVKHEYRVIHINGDVRWVQDYTIPILNEDGELFRLDGVIVDITEQKVLEEKKMRLIYYDHLTELPNKRYLIEKINGMVEAELPFSLIYFDLDRFKYLNDTLGHTIGDRLLQAFSVRVASVIQEQNLLARIGGDVFAIVVRNNDSDIVPYVERVLRVLKSPFHIEKFELFISTSIGITCYPTDGKNSHKLLSNAQMALSMAKDLGNNSYQIYTPTMKGEHENEFKLESDLRRALIQNELFVEFQPRVDVITNEIVSAEALVRWEHPEGGRIPPGLFIPLAEQSGLVSDIGEWVLNHVCEQLKTWIKDGSHLVVPISVNLSAQTFMRRNWERTLCSLLDQNQIPPHLIEFEITESTIIKNEEIMSEALAYLHEKGIKVALDDFGTGFSSLSYLKKFEIDTLKIDKSFIQGIQNKKDIAIIRCIIQLAKELNIRVVGEGIETEEHLTMLKELECDEIQGFYLSKPVKHEQFRELLRKRVL</sequence>
<dbReference type="CDD" id="cd01948">
    <property type="entry name" value="EAL"/>
    <property type="match status" value="1"/>
</dbReference>
<evidence type="ECO:0000259" key="4">
    <source>
        <dbReference type="PROSITE" id="PS50887"/>
    </source>
</evidence>
<feature type="domain" description="PAS" evidence="1">
    <location>
        <begin position="28"/>
        <end position="101"/>
    </location>
</feature>
<feature type="domain" description="EAL" evidence="3">
    <location>
        <begin position="446"/>
        <end position="700"/>
    </location>
</feature>
<dbReference type="SUPFAM" id="SSF55073">
    <property type="entry name" value="Nucleotide cyclase"/>
    <property type="match status" value="1"/>
</dbReference>
<dbReference type="InterPro" id="IPR043128">
    <property type="entry name" value="Rev_trsase/Diguanyl_cyclase"/>
</dbReference>
<dbReference type="Pfam" id="PF08447">
    <property type="entry name" value="PAS_3"/>
    <property type="match status" value="1"/>
</dbReference>
<protein>
    <submittedName>
        <fullName evidence="5">PAS domain S-box-containing protein/diguanylate cyclase (GGDEF)-like protein</fullName>
    </submittedName>
</protein>
<accession>A0A562QBC7</accession>
<evidence type="ECO:0000259" key="1">
    <source>
        <dbReference type="PROSITE" id="PS50112"/>
    </source>
</evidence>
<feature type="domain" description="GGDEF" evidence="4">
    <location>
        <begin position="306"/>
        <end position="437"/>
    </location>
</feature>
<dbReference type="AlphaFoldDB" id="A0A562QBC7"/>
<evidence type="ECO:0000259" key="3">
    <source>
        <dbReference type="PROSITE" id="PS50883"/>
    </source>
</evidence>
<dbReference type="SMART" id="SM00091">
    <property type="entry name" value="PAS"/>
    <property type="match status" value="2"/>
</dbReference>
<evidence type="ECO:0000313" key="6">
    <source>
        <dbReference type="Proteomes" id="UP000315711"/>
    </source>
</evidence>
<dbReference type="RefSeq" id="WP_144451380.1">
    <property type="nucleotide sequence ID" value="NZ_VLKZ01000010.1"/>
</dbReference>
<dbReference type="Pfam" id="PF00563">
    <property type="entry name" value="EAL"/>
    <property type="match status" value="1"/>
</dbReference>
<evidence type="ECO:0000259" key="2">
    <source>
        <dbReference type="PROSITE" id="PS50113"/>
    </source>
</evidence>
<dbReference type="SMART" id="SM00052">
    <property type="entry name" value="EAL"/>
    <property type="match status" value="1"/>
</dbReference>
<dbReference type="PROSITE" id="PS50113">
    <property type="entry name" value="PAC"/>
    <property type="match status" value="1"/>
</dbReference>
<dbReference type="PROSITE" id="PS50112">
    <property type="entry name" value="PAS"/>
    <property type="match status" value="2"/>
</dbReference>
<dbReference type="Gene3D" id="3.20.20.450">
    <property type="entry name" value="EAL domain"/>
    <property type="match status" value="1"/>
</dbReference>
<dbReference type="InterPro" id="IPR035965">
    <property type="entry name" value="PAS-like_dom_sf"/>
</dbReference>
<proteinExistence type="predicted"/>
<feature type="domain" description="PAS" evidence="1">
    <location>
        <begin position="151"/>
        <end position="224"/>
    </location>
</feature>
<dbReference type="InterPro" id="IPR000014">
    <property type="entry name" value="PAS"/>
</dbReference>
<dbReference type="InterPro" id="IPR013655">
    <property type="entry name" value="PAS_fold_3"/>
</dbReference>
<dbReference type="Gene3D" id="3.30.450.20">
    <property type="entry name" value="PAS domain"/>
    <property type="match status" value="2"/>
</dbReference>
<dbReference type="SMART" id="SM00086">
    <property type="entry name" value="PAC"/>
    <property type="match status" value="2"/>
</dbReference>
<comment type="caution">
    <text evidence="5">The sequence shown here is derived from an EMBL/GenBank/DDBJ whole genome shotgun (WGS) entry which is preliminary data.</text>
</comment>
<dbReference type="CDD" id="cd01949">
    <property type="entry name" value="GGDEF"/>
    <property type="match status" value="1"/>
</dbReference>
<evidence type="ECO:0000313" key="5">
    <source>
        <dbReference type="EMBL" id="TWI54057.1"/>
    </source>
</evidence>
<dbReference type="InterPro" id="IPR001633">
    <property type="entry name" value="EAL_dom"/>
</dbReference>
<name>A0A562QBC7_9BACI</name>
<dbReference type="InterPro" id="IPR029787">
    <property type="entry name" value="Nucleotide_cyclase"/>
</dbReference>
<dbReference type="NCBIfam" id="TIGR00254">
    <property type="entry name" value="GGDEF"/>
    <property type="match status" value="1"/>
</dbReference>
<dbReference type="SUPFAM" id="SSF141868">
    <property type="entry name" value="EAL domain-like"/>
    <property type="match status" value="1"/>
</dbReference>
<dbReference type="NCBIfam" id="TIGR00229">
    <property type="entry name" value="sensory_box"/>
    <property type="match status" value="2"/>
</dbReference>
<dbReference type="SUPFAM" id="SSF55785">
    <property type="entry name" value="PYP-like sensor domain (PAS domain)"/>
    <property type="match status" value="2"/>
</dbReference>
<dbReference type="InterPro" id="IPR035919">
    <property type="entry name" value="EAL_sf"/>
</dbReference>
<feature type="domain" description="PAC" evidence="2">
    <location>
        <begin position="226"/>
        <end position="278"/>
    </location>
</feature>
<organism evidence="5 6">
    <name type="scientific">Halalkalibacter nanhaiisediminis</name>
    <dbReference type="NCBI Taxonomy" id="688079"/>
    <lineage>
        <taxon>Bacteria</taxon>
        <taxon>Bacillati</taxon>
        <taxon>Bacillota</taxon>
        <taxon>Bacilli</taxon>
        <taxon>Bacillales</taxon>
        <taxon>Bacillaceae</taxon>
        <taxon>Halalkalibacter</taxon>
    </lineage>
</organism>
<dbReference type="PROSITE" id="PS50883">
    <property type="entry name" value="EAL"/>
    <property type="match status" value="1"/>
</dbReference>
<dbReference type="InterPro" id="IPR052155">
    <property type="entry name" value="Biofilm_reg_signaling"/>
</dbReference>
<dbReference type="PANTHER" id="PTHR44757:SF2">
    <property type="entry name" value="BIOFILM ARCHITECTURE MAINTENANCE PROTEIN MBAA"/>
    <property type="match status" value="1"/>
</dbReference>
<dbReference type="PROSITE" id="PS50887">
    <property type="entry name" value="GGDEF"/>
    <property type="match status" value="1"/>
</dbReference>
<dbReference type="Gene3D" id="3.30.70.270">
    <property type="match status" value="1"/>
</dbReference>
<dbReference type="CDD" id="cd00130">
    <property type="entry name" value="PAS"/>
    <property type="match status" value="2"/>
</dbReference>
<reference evidence="5 6" key="1">
    <citation type="journal article" date="2015" name="Stand. Genomic Sci.">
        <title>Genomic Encyclopedia of Bacterial and Archaeal Type Strains, Phase III: the genomes of soil and plant-associated and newly described type strains.</title>
        <authorList>
            <person name="Whitman W.B."/>
            <person name="Woyke T."/>
            <person name="Klenk H.P."/>
            <person name="Zhou Y."/>
            <person name="Lilburn T.G."/>
            <person name="Beck B.J."/>
            <person name="De Vos P."/>
            <person name="Vandamme P."/>
            <person name="Eisen J.A."/>
            <person name="Garrity G."/>
            <person name="Hugenholtz P."/>
            <person name="Kyrpides N.C."/>
        </authorList>
    </citation>
    <scope>NUCLEOTIDE SEQUENCE [LARGE SCALE GENOMIC DNA]</scope>
    <source>
        <strain evidence="5 6">CGMCC 1.10116</strain>
    </source>
</reference>
<dbReference type="InterPro" id="IPR001610">
    <property type="entry name" value="PAC"/>
</dbReference>
<dbReference type="SMART" id="SM00267">
    <property type="entry name" value="GGDEF"/>
    <property type="match status" value="1"/>
</dbReference>
<dbReference type="OrthoDB" id="9759607at2"/>
<dbReference type="InterPro" id="IPR000160">
    <property type="entry name" value="GGDEF_dom"/>
</dbReference>
<dbReference type="InterPro" id="IPR000700">
    <property type="entry name" value="PAS-assoc_C"/>
</dbReference>
<dbReference type="Proteomes" id="UP000315711">
    <property type="component" value="Unassembled WGS sequence"/>
</dbReference>
<dbReference type="PANTHER" id="PTHR44757">
    <property type="entry name" value="DIGUANYLATE CYCLASE DGCP"/>
    <property type="match status" value="1"/>
</dbReference>
<dbReference type="Pfam" id="PF00990">
    <property type="entry name" value="GGDEF"/>
    <property type="match status" value="1"/>
</dbReference>
<gene>
    <name evidence="5" type="ORF">IQ10_03158</name>
</gene>
<dbReference type="Pfam" id="PF13426">
    <property type="entry name" value="PAS_9"/>
    <property type="match status" value="1"/>
</dbReference>